<protein>
    <submittedName>
        <fullName evidence="4">Methylthioribulose-1-phosphate dehydratase</fullName>
        <ecNumber evidence="4">4.2.1.109</ecNumber>
    </submittedName>
</protein>
<dbReference type="GO" id="GO:0046570">
    <property type="term" value="F:methylthioribulose 1-phosphate dehydratase activity"/>
    <property type="evidence" value="ECO:0007669"/>
    <property type="project" value="UniProtKB-EC"/>
</dbReference>
<dbReference type="AlphaFoldDB" id="A0A1E3AAD7"/>
<dbReference type="EC" id="4.2.1.109" evidence="4"/>
<keyword evidence="1" id="KW-0479">Metal-binding</keyword>
<dbReference type="PANTHER" id="PTHR22789:SF0">
    <property type="entry name" value="3-OXO-TETRONATE 4-PHOSPHATE DECARBOXYLASE-RELATED"/>
    <property type="match status" value="1"/>
</dbReference>
<name>A0A1E3AAD7_9FIRM</name>
<dbReference type="Gene3D" id="3.40.225.10">
    <property type="entry name" value="Class II aldolase/adducin N-terminal domain"/>
    <property type="match status" value="1"/>
</dbReference>
<evidence type="ECO:0000259" key="3">
    <source>
        <dbReference type="SMART" id="SM01007"/>
    </source>
</evidence>
<reference evidence="4 5" key="1">
    <citation type="submission" date="2016-07" db="EMBL/GenBank/DDBJ databases">
        <title>Characterization of isolates of Eisenbergiella tayi derived from blood cultures, using whole genome sequencing.</title>
        <authorList>
            <person name="Burdz T."/>
            <person name="Wiebe D."/>
            <person name="Huynh C."/>
            <person name="Bernard K."/>
        </authorList>
    </citation>
    <scope>NUCLEOTIDE SEQUENCE [LARGE SCALE GENOMIC DNA]</scope>
    <source>
        <strain evidence="4 5">NML 110608</strain>
    </source>
</reference>
<comment type="caution">
    <text evidence="4">The sequence shown here is derived from an EMBL/GenBank/DDBJ whole genome shotgun (WGS) entry which is preliminary data.</text>
</comment>
<dbReference type="GO" id="GO:0005829">
    <property type="term" value="C:cytosol"/>
    <property type="evidence" value="ECO:0007669"/>
    <property type="project" value="TreeGrafter"/>
</dbReference>
<evidence type="ECO:0000256" key="2">
    <source>
        <dbReference type="ARBA" id="ARBA00023239"/>
    </source>
</evidence>
<evidence type="ECO:0000256" key="1">
    <source>
        <dbReference type="ARBA" id="ARBA00022723"/>
    </source>
</evidence>
<dbReference type="InterPro" id="IPR001303">
    <property type="entry name" value="Aldolase_II/adducin_N"/>
</dbReference>
<dbReference type="GO" id="GO:0019323">
    <property type="term" value="P:pentose catabolic process"/>
    <property type="evidence" value="ECO:0007669"/>
    <property type="project" value="TreeGrafter"/>
</dbReference>
<keyword evidence="2 4" id="KW-0456">Lyase</keyword>
<accession>A0A1E3AAD7</accession>
<dbReference type="EMBL" id="MCGH01000002">
    <property type="protein sequence ID" value="ODM05722.1"/>
    <property type="molecule type" value="Genomic_DNA"/>
</dbReference>
<gene>
    <name evidence="4" type="primary">mtnB</name>
    <name evidence="4" type="ORF">BEI61_01611</name>
</gene>
<sequence length="201" mass="21881">MTGIRKEEIVEDKKELLCRIAGLLFQKGLVSGKDGNISIKTGEDEMLITPSGICKGFLTPDMIIRQRFDGTIIEGSLKSTREAGMHSRLYELRPDIGAVVHTHPAAATAFAVCGRKFPENWLLEVPALIGKIGIAGFAPAGSAELVAEVEKVADSDVIFLQNHGVITYGPDIYEAFSRMDAVENTAKTILYSQILGDVREF</sequence>
<dbReference type="OrthoDB" id="9794581at2"/>
<evidence type="ECO:0000313" key="5">
    <source>
        <dbReference type="Proteomes" id="UP000094067"/>
    </source>
</evidence>
<dbReference type="InterPro" id="IPR036409">
    <property type="entry name" value="Aldolase_II/adducin_N_sf"/>
</dbReference>
<feature type="domain" description="Class II aldolase/adducin N-terminal" evidence="3">
    <location>
        <begin position="15"/>
        <end position="190"/>
    </location>
</feature>
<dbReference type="PANTHER" id="PTHR22789">
    <property type="entry name" value="FUCULOSE PHOSPHATE ALDOLASE"/>
    <property type="match status" value="1"/>
</dbReference>
<dbReference type="InterPro" id="IPR050197">
    <property type="entry name" value="Aldolase_class_II_sugar_metab"/>
</dbReference>
<dbReference type="SMART" id="SM01007">
    <property type="entry name" value="Aldolase_II"/>
    <property type="match status" value="1"/>
</dbReference>
<proteinExistence type="predicted"/>
<dbReference type="Pfam" id="PF00596">
    <property type="entry name" value="Aldolase_II"/>
    <property type="match status" value="1"/>
</dbReference>
<dbReference type="GO" id="GO:0016832">
    <property type="term" value="F:aldehyde-lyase activity"/>
    <property type="evidence" value="ECO:0007669"/>
    <property type="project" value="TreeGrafter"/>
</dbReference>
<evidence type="ECO:0000313" key="4">
    <source>
        <dbReference type="EMBL" id="ODM05722.1"/>
    </source>
</evidence>
<dbReference type="GO" id="GO:0046872">
    <property type="term" value="F:metal ion binding"/>
    <property type="evidence" value="ECO:0007669"/>
    <property type="project" value="UniProtKB-KW"/>
</dbReference>
<dbReference type="SUPFAM" id="SSF53639">
    <property type="entry name" value="AraD/HMP-PK domain-like"/>
    <property type="match status" value="1"/>
</dbReference>
<dbReference type="PATRIC" id="fig|1432052.4.peg.1803"/>
<organism evidence="4 5">
    <name type="scientific">Eisenbergiella tayi</name>
    <dbReference type="NCBI Taxonomy" id="1432052"/>
    <lineage>
        <taxon>Bacteria</taxon>
        <taxon>Bacillati</taxon>
        <taxon>Bacillota</taxon>
        <taxon>Clostridia</taxon>
        <taxon>Lachnospirales</taxon>
        <taxon>Lachnospiraceae</taxon>
        <taxon>Eisenbergiella</taxon>
    </lineage>
</organism>
<dbReference type="Proteomes" id="UP000094067">
    <property type="component" value="Unassembled WGS sequence"/>
</dbReference>